<evidence type="ECO:0000313" key="2">
    <source>
        <dbReference type="Proteomes" id="UP001597145"/>
    </source>
</evidence>
<sequence>MELGDRPLCTVVHVAAGVPAASEFWPAVDGVVIAGQGHGSPLGAVLGRPDAGELDSIGPGELGVLDRHRVVAATPILADTEREMLLAR</sequence>
<dbReference type="EMBL" id="JBHUCP010000027">
    <property type="protein sequence ID" value="MFD1534013.1"/>
    <property type="molecule type" value="Genomic_DNA"/>
</dbReference>
<dbReference type="Proteomes" id="UP001597145">
    <property type="component" value="Unassembled WGS sequence"/>
</dbReference>
<gene>
    <name evidence="1" type="ORF">ACFSCY_31800</name>
</gene>
<name>A0ABW4FV42_9PSEU</name>
<dbReference type="RefSeq" id="WP_343982888.1">
    <property type="nucleotide sequence ID" value="NZ_BAAAJG010000016.1"/>
</dbReference>
<evidence type="ECO:0000313" key="1">
    <source>
        <dbReference type="EMBL" id="MFD1534013.1"/>
    </source>
</evidence>
<accession>A0ABW4FV42</accession>
<comment type="caution">
    <text evidence="1">The sequence shown here is derived from an EMBL/GenBank/DDBJ whole genome shotgun (WGS) entry which is preliminary data.</text>
</comment>
<proteinExistence type="predicted"/>
<organism evidence="1 2">
    <name type="scientific">Pseudonocardia aurantiaca</name>
    <dbReference type="NCBI Taxonomy" id="75290"/>
    <lineage>
        <taxon>Bacteria</taxon>
        <taxon>Bacillati</taxon>
        <taxon>Actinomycetota</taxon>
        <taxon>Actinomycetes</taxon>
        <taxon>Pseudonocardiales</taxon>
        <taxon>Pseudonocardiaceae</taxon>
        <taxon>Pseudonocardia</taxon>
    </lineage>
</organism>
<keyword evidence="2" id="KW-1185">Reference proteome</keyword>
<protein>
    <submittedName>
        <fullName evidence="1">Uncharacterized protein</fullName>
    </submittedName>
</protein>
<reference evidence="2" key="1">
    <citation type="journal article" date="2019" name="Int. J. Syst. Evol. Microbiol.">
        <title>The Global Catalogue of Microorganisms (GCM) 10K type strain sequencing project: providing services to taxonomists for standard genome sequencing and annotation.</title>
        <authorList>
            <consortium name="The Broad Institute Genomics Platform"/>
            <consortium name="The Broad Institute Genome Sequencing Center for Infectious Disease"/>
            <person name="Wu L."/>
            <person name="Ma J."/>
        </authorList>
    </citation>
    <scope>NUCLEOTIDE SEQUENCE [LARGE SCALE GENOMIC DNA]</scope>
    <source>
        <strain evidence="2">JCM 12165</strain>
    </source>
</reference>